<dbReference type="GO" id="GO:0004252">
    <property type="term" value="F:serine-type endopeptidase activity"/>
    <property type="evidence" value="ECO:0007669"/>
    <property type="project" value="InterPro"/>
</dbReference>
<dbReference type="GO" id="GO:0006508">
    <property type="term" value="P:proteolysis"/>
    <property type="evidence" value="ECO:0007669"/>
    <property type="project" value="InterPro"/>
</dbReference>
<dbReference type="SUPFAM" id="SSF52743">
    <property type="entry name" value="Subtilisin-like"/>
    <property type="match status" value="1"/>
</dbReference>
<dbReference type="OrthoDB" id="8010691at2"/>
<dbReference type="Gene3D" id="3.40.50.200">
    <property type="entry name" value="Peptidase S8/S53 domain"/>
    <property type="match status" value="1"/>
</dbReference>
<dbReference type="Proteomes" id="UP000225972">
    <property type="component" value="Unassembled WGS sequence"/>
</dbReference>
<protein>
    <recommendedName>
        <fullName evidence="3">Subtilase family protein</fullName>
    </recommendedName>
</protein>
<evidence type="ECO:0008006" key="3">
    <source>
        <dbReference type="Google" id="ProtNLM"/>
    </source>
</evidence>
<accession>A0A238JJ20</accession>
<sequence>MSYNWKPAPINGPAPIDALTYTRLSSTTFPVADEAWWSAMIELEETSIAAFEQLVAQAFPQELLVPAAYDLGDRAALKHRQFVAIFARKPLLSVLNRKDNGFGVVNVHLGMVTPEAWLNFAAMPGEDTVEEVGPDTVLTGMIDDGLGIAHELFRTGPETTRVAYCAVLPSPPQEGDTETTQGRVLNAKQIDSYLKEFTWSDLLDEDLFYSQTGQVELAEGKFSPVSLRRSHGTHVMGLSAGYAQGADVTSRPIICAVLPPRVVEDTSGISLLPSLCLALQMLSKRASRYRVAGKPVPFVLNFSYGNFSGPHDGTDEVSRLFEQFLSADPQQKRWMTLPAGNGNLARAHGVLRFGEDLPEEAELFLRVLPDDNTASHVEFWMPYSKAVTPPDYVSLTVTPPFGGESLTVNAREGQKQVLCDSQGRVVATLMYTFEPAPTARGVITLAIEPTASLKQGQALAPSGRWKIRAKPKEIYPDQQVEVWIRRDQTLPGYRPGGRQSFFDNGDYQRFGPFGRPLPVDPVDDVSPVRRSGTLSGFADGSSPMVIAAFTRQSHEVSDYSAAGPLTVTPMSPSPFRSGPDAVAEADQSPVVWGVLSAGSRCGSYVRLNGTSVAAPRVARLASDHIADCDDPARGWLMQAVNAARFELYPGTDKDRIGQGGIDIPVDWNTGP</sequence>
<gene>
    <name evidence="1" type="ORF">TRP8649_04619</name>
</gene>
<dbReference type="RefSeq" id="WP_099249586.1">
    <property type="nucleotide sequence ID" value="NZ_FXXP01000005.1"/>
</dbReference>
<proteinExistence type="predicted"/>
<evidence type="ECO:0000313" key="2">
    <source>
        <dbReference type="Proteomes" id="UP000225972"/>
    </source>
</evidence>
<keyword evidence="2" id="KW-1185">Reference proteome</keyword>
<evidence type="ECO:0000313" key="1">
    <source>
        <dbReference type="EMBL" id="SMX30475.1"/>
    </source>
</evidence>
<dbReference type="InterPro" id="IPR036852">
    <property type="entry name" value="Peptidase_S8/S53_dom_sf"/>
</dbReference>
<organism evidence="1 2">
    <name type="scientific">Pelagimonas phthalicica</name>
    <dbReference type="NCBI Taxonomy" id="1037362"/>
    <lineage>
        <taxon>Bacteria</taxon>
        <taxon>Pseudomonadati</taxon>
        <taxon>Pseudomonadota</taxon>
        <taxon>Alphaproteobacteria</taxon>
        <taxon>Rhodobacterales</taxon>
        <taxon>Roseobacteraceae</taxon>
        <taxon>Pelagimonas</taxon>
    </lineage>
</organism>
<dbReference type="EMBL" id="FXXP01000005">
    <property type="protein sequence ID" value="SMX30475.1"/>
    <property type="molecule type" value="Genomic_DNA"/>
</dbReference>
<dbReference type="Gene3D" id="2.60.120.1290">
    <property type="match status" value="1"/>
</dbReference>
<name>A0A238JJ20_9RHOB</name>
<reference evidence="2" key="1">
    <citation type="submission" date="2017-05" db="EMBL/GenBank/DDBJ databases">
        <authorList>
            <person name="Rodrigo-Torres L."/>
            <person name="Arahal R. D."/>
            <person name="Lucena T."/>
        </authorList>
    </citation>
    <scope>NUCLEOTIDE SEQUENCE [LARGE SCALE GENOMIC DNA]</scope>
    <source>
        <strain evidence="2">CECT 8649</strain>
    </source>
</reference>
<dbReference type="AlphaFoldDB" id="A0A238JJ20"/>